<protein>
    <recommendedName>
        <fullName evidence="1">Baseplate upper protein immunoglobulin like domain-containing protein</fullName>
    </recommendedName>
</protein>
<evidence type="ECO:0000313" key="2">
    <source>
        <dbReference type="EMBL" id="SFL60743.1"/>
    </source>
</evidence>
<feature type="domain" description="Baseplate upper protein immunoglobulin like" evidence="1">
    <location>
        <begin position="139"/>
        <end position="226"/>
    </location>
</feature>
<dbReference type="Gene3D" id="2.60.40.3320">
    <property type="match status" value="1"/>
</dbReference>
<dbReference type="OrthoDB" id="2151928at2"/>
<dbReference type="AlphaFoldDB" id="A0A1I4J3G2"/>
<dbReference type="InterPro" id="IPR041531">
    <property type="entry name" value="BppU_IgG"/>
</dbReference>
<accession>A0A1I4J3G2</accession>
<reference evidence="2 3" key="1">
    <citation type="submission" date="2016-10" db="EMBL/GenBank/DDBJ databases">
        <authorList>
            <person name="de Groot N.N."/>
        </authorList>
    </citation>
    <scope>NUCLEOTIDE SEQUENCE [LARGE SCALE GENOMIC DNA]</scope>
    <source>
        <strain evidence="2 3">M79</strain>
    </source>
</reference>
<organism evidence="2 3">
    <name type="scientific">Lactococcus garvieae</name>
    <dbReference type="NCBI Taxonomy" id="1363"/>
    <lineage>
        <taxon>Bacteria</taxon>
        <taxon>Bacillati</taxon>
        <taxon>Bacillota</taxon>
        <taxon>Bacilli</taxon>
        <taxon>Lactobacillales</taxon>
        <taxon>Streptococcaceae</taxon>
        <taxon>Lactococcus</taxon>
    </lineage>
</organism>
<dbReference type="Proteomes" id="UP000181969">
    <property type="component" value="Unassembled WGS sequence"/>
</dbReference>
<dbReference type="Pfam" id="PF18667">
    <property type="entry name" value="BppU_IgG"/>
    <property type="match status" value="1"/>
</dbReference>
<evidence type="ECO:0000313" key="3">
    <source>
        <dbReference type="Proteomes" id="UP000181969"/>
    </source>
</evidence>
<evidence type="ECO:0000259" key="1">
    <source>
        <dbReference type="Pfam" id="PF18667"/>
    </source>
</evidence>
<proteinExistence type="predicted"/>
<dbReference type="EMBL" id="FOTJ01000027">
    <property type="protein sequence ID" value="SFL60743.1"/>
    <property type="molecule type" value="Genomic_DNA"/>
</dbReference>
<name>A0A1I4J3G2_9LACT</name>
<sequence>MGADGNKEYRDFEHISSDESIYDEIQRGIKTESAIKLSQWIREKGWGVDVRESLALFVEWLDIRVNDVLKNFKNLIGRQNNVEGRQTELENNFKNVIANATKDSEVITARSSEYFGDFAVLNERLENIEKILTGYVPQGVLITIKRKMNTIPENVYITTYDYGLGIVPLGTEPEGKFGGTVPIIKECKIVSWESDLLKLRVPLDYANFKFSQRPLDDVYLLLDGTHCSQIHVDGGEPIGLPTDNEQIIVEKIQPQNTQKDIVSRLNAIEDKMEGLV</sequence>
<dbReference type="RefSeq" id="WP_074752048.1">
    <property type="nucleotide sequence ID" value="NZ_FOTJ01000027.1"/>
</dbReference>
<gene>
    <name evidence="2" type="ORF">SAMN05216438_1275</name>
</gene>